<keyword evidence="2" id="KW-1185">Reference proteome</keyword>
<accession>A0A8S9Z6V1</accession>
<dbReference type="Proteomes" id="UP000822476">
    <property type="component" value="Unassembled WGS sequence"/>
</dbReference>
<sequence length="106" mass="12118">MSKVKIASKSEKKHPEVCIVGLDRADKQHNTTLKLPPKIAAKLSGSQKERNLTPEILKQDLDQAKERRMSLQADRTDRVRQHLARVQKVALMKKQNQPLKEETPTD</sequence>
<protein>
    <submittedName>
        <fullName evidence="1">Uncharacterized protein</fullName>
    </submittedName>
</protein>
<dbReference type="EMBL" id="JTDE01000017">
    <property type="protein sequence ID" value="KAF7262642.1"/>
    <property type="molecule type" value="Genomic_DNA"/>
</dbReference>
<dbReference type="OrthoDB" id="6263560at2759"/>
<evidence type="ECO:0000313" key="1">
    <source>
        <dbReference type="EMBL" id="KAF7262642.1"/>
    </source>
</evidence>
<name>A0A8S9Z6V1_9TREM</name>
<dbReference type="AlphaFoldDB" id="A0A8S9Z6V1"/>
<organism evidence="1 2">
    <name type="scientific">Paragonimus skrjabini miyazakii</name>
    <dbReference type="NCBI Taxonomy" id="59628"/>
    <lineage>
        <taxon>Eukaryota</taxon>
        <taxon>Metazoa</taxon>
        <taxon>Spiralia</taxon>
        <taxon>Lophotrochozoa</taxon>
        <taxon>Platyhelminthes</taxon>
        <taxon>Trematoda</taxon>
        <taxon>Digenea</taxon>
        <taxon>Plagiorchiida</taxon>
        <taxon>Troglotremata</taxon>
        <taxon>Troglotrematidae</taxon>
        <taxon>Paragonimus</taxon>
    </lineage>
</organism>
<evidence type="ECO:0000313" key="2">
    <source>
        <dbReference type="Proteomes" id="UP000822476"/>
    </source>
</evidence>
<reference evidence="1" key="1">
    <citation type="submission" date="2019-07" db="EMBL/GenBank/DDBJ databases">
        <title>Annotation for the trematode Paragonimus miyazaki's.</title>
        <authorList>
            <person name="Choi Y.-J."/>
        </authorList>
    </citation>
    <scope>NUCLEOTIDE SEQUENCE</scope>
    <source>
        <strain evidence="1">Japan</strain>
    </source>
</reference>
<proteinExistence type="predicted"/>
<gene>
    <name evidence="1" type="ORF">EG68_00080</name>
</gene>
<comment type="caution">
    <text evidence="1">The sequence shown here is derived from an EMBL/GenBank/DDBJ whole genome shotgun (WGS) entry which is preliminary data.</text>
</comment>